<protein>
    <submittedName>
        <fullName evidence="2">4773_t:CDS:1</fullName>
    </submittedName>
</protein>
<organism evidence="2 3">
    <name type="scientific">Paraglomus brasilianum</name>
    <dbReference type="NCBI Taxonomy" id="144538"/>
    <lineage>
        <taxon>Eukaryota</taxon>
        <taxon>Fungi</taxon>
        <taxon>Fungi incertae sedis</taxon>
        <taxon>Mucoromycota</taxon>
        <taxon>Glomeromycotina</taxon>
        <taxon>Glomeromycetes</taxon>
        <taxon>Paraglomerales</taxon>
        <taxon>Paraglomeraceae</taxon>
        <taxon>Paraglomus</taxon>
    </lineage>
</organism>
<feature type="region of interest" description="Disordered" evidence="1">
    <location>
        <begin position="105"/>
        <end position="153"/>
    </location>
</feature>
<evidence type="ECO:0000313" key="3">
    <source>
        <dbReference type="Proteomes" id="UP000789739"/>
    </source>
</evidence>
<accession>A0A9N9HHQ0</accession>
<sequence>VDHRVEWESSYKRSYAWLSAQIKDAKLEQEVHEFAKTYIIERYQVDDELIKADASFEESLSKTSVVEAFDSLTRNIFSVKAKEKETEVKKTEVKKTEVKETEVKKTEAKKTEVKETEVKKTEAKKTEAKKTEVKDTVTKTTEVKKAEEKKIVQ</sequence>
<feature type="non-terminal residue" evidence="2">
    <location>
        <position position="153"/>
    </location>
</feature>
<feature type="non-terminal residue" evidence="2">
    <location>
        <position position="1"/>
    </location>
</feature>
<gene>
    <name evidence="2" type="ORF">PBRASI_LOCUS11573</name>
</gene>
<name>A0A9N9HHQ0_9GLOM</name>
<reference evidence="2" key="1">
    <citation type="submission" date="2021-06" db="EMBL/GenBank/DDBJ databases">
        <authorList>
            <person name="Kallberg Y."/>
            <person name="Tangrot J."/>
            <person name="Rosling A."/>
        </authorList>
    </citation>
    <scope>NUCLEOTIDE SEQUENCE</scope>
    <source>
        <strain evidence="2">BR232B</strain>
    </source>
</reference>
<evidence type="ECO:0000313" key="2">
    <source>
        <dbReference type="EMBL" id="CAG8676453.1"/>
    </source>
</evidence>
<dbReference type="EMBL" id="CAJVPI010005954">
    <property type="protein sequence ID" value="CAG8676453.1"/>
    <property type="molecule type" value="Genomic_DNA"/>
</dbReference>
<dbReference type="OrthoDB" id="2444218at2759"/>
<keyword evidence="3" id="KW-1185">Reference proteome</keyword>
<proteinExistence type="predicted"/>
<dbReference type="Proteomes" id="UP000789739">
    <property type="component" value="Unassembled WGS sequence"/>
</dbReference>
<comment type="caution">
    <text evidence="2">The sequence shown here is derived from an EMBL/GenBank/DDBJ whole genome shotgun (WGS) entry which is preliminary data.</text>
</comment>
<evidence type="ECO:0000256" key="1">
    <source>
        <dbReference type="SAM" id="MobiDB-lite"/>
    </source>
</evidence>
<dbReference type="AlphaFoldDB" id="A0A9N9HHQ0"/>